<keyword evidence="2" id="KW-0677">Repeat</keyword>
<dbReference type="InterPro" id="IPR000980">
    <property type="entry name" value="SH2"/>
</dbReference>
<organism evidence="8 9">
    <name type="scientific">Amphibalanus amphitrite</name>
    <name type="common">Striped barnacle</name>
    <name type="synonym">Balanus amphitrite</name>
    <dbReference type="NCBI Taxonomy" id="1232801"/>
    <lineage>
        <taxon>Eukaryota</taxon>
        <taxon>Metazoa</taxon>
        <taxon>Ecdysozoa</taxon>
        <taxon>Arthropoda</taxon>
        <taxon>Crustacea</taxon>
        <taxon>Multicrustacea</taxon>
        <taxon>Cirripedia</taxon>
        <taxon>Thoracica</taxon>
        <taxon>Thoracicalcarea</taxon>
        <taxon>Balanomorpha</taxon>
        <taxon>Balanoidea</taxon>
        <taxon>Balanidae</taxon>
        <taxon>Amphibalaninae</taxon>
        <taxon>Amphibalanus</taxon>
    </lineage>
</organism>
<feature type="compositionally biased region" description="Low complexity" evidence="6">
    <location>
        <begin position="416"/>
        <end position="441"/>
    </location>
</feature>
<dbReference type="InterPro" id="IPR002939">
    <property type="entry name" value="DnaJ_C"/>
</dbReference>
<sequence>MTIKATRNLSFKEAREVYNQSHPKTSYAQKEALRRGEEERRAREARRARLVQKALEAKEASSADSASGKESAMSGRVAGWERRLGGGLAPPAPTRGPGGCLPRPPSDLPAPEPGRPARGAARGQRTAERHAVSRSGSSASDTAVHSGQRWARAAAPPSAESAGAAPPRPPKPSGRHPPRPPQLGHRSTSPNPAAEQEYLVMCKPGADGDQRYMTMNAPEWDPGYLTMNGLESDPGYMAMNGLESDLGYMAMNGLESDLGYMAMNGYEVDPAYSTIDGAAFEEDYIDMSGPEYLAMERQHPPAAPEPSGVCPPVPLRRAADPRPPRLVPTQAVRRAPDQSRLPVRRAAGSEPPPAAPAPPARRPAELQSRLPVRRAAGPQSHEVAPAVPARKPANSQTLSAAPAVPSRSAGVPPRPAGAAAPIRITERPPLAASPARSATAAFGWHADPPSPDAGSERRMKQRSAELSGSPPSLPPSPPPPALSLALAQALQRRQAAGGLSVRGADPLGSSCSLSSIGSSTSLQERTTGGLDRSPNRHSAESEPDRADQRPWYRDVHRGRAERLLHGRTDGCFLVRPTTKPGCVATLSVALAGGCRHLPVRRRADGRLALGQAKEDEASFDSLDGMVEFHRDQPLVVLGVASTRLTRTDLYMTKKISLTESLCGFQIPIKHLDDRTVVISSEPGTVLAPGTRRGVRGEGFPIHRSPFDKGNLYVRFDVDFPENQWAPESVYPKLEPLLPPRPAFTKPSGAHVEDVHLDDFDPSSQSRSSRAEAYDEDEEMHGGPGVQCAHQ</sequence>
<feature type="region of interest" description="Disordered" evidence="6">
    <location>
        <begin position="497"/>
        <end position="549"/>
    </location>
</feature>
<feature type="compositionally biased region" description="Pro residues" evidence="6">
    <location>
        <begin position="471"/>
        <end position="481"/>
    </location>
</feature>
<evidence type="ECO:0000256" key="3">
    <source>
        <dbReference type="ARBA" id="ARBA00022771"/>
    </source>
</evidence>
<feature type="compositionally biased region" description="Polar residues" evidence="6">
    <location>
        <begin position="18"/>
        <end position="28"/>
    </location>
</feature>
<evidence type="ECO:0000256" key="2">
    <source>
        <dbReference type="ARBA" id="ARBA00022737"/>
    </source>
</evidence>
<dbReference type="SUPFAM" id="SSF49493">
    <property type="entry name" value="HSP40/DnaJ peptide-binding domain"/>
    <property type="match status" value="1"/>
</dbReference>
<feature type="compositionally biased region" description="Pro residues" evidence="6">
    <location>
        <begin position="102"/>
        <end position="114"/>
    </location>
</feature>
<dbReference type="InterPro" id="IPR036860">
    <property type="entry name" value="SH2_dom_sf"/>
</dbReference>
<dbReference type="InterPro" id="IPR008971">
    <property type="entry name" value="HSP40/DnaJ_pept-bd"/>
</dbReference>
<evidence type="ECO:0000313" key="9">
    <source>
        <dbReference type="Proteomes" id="UP000440578"/>
    </source>
</evidence>
<dbReference type="GO" id="GO:0008270">
    <property type="term" value="F:zinc ion binding"/>
    <property type="evidence" value="ECO:0007669"/>
    <property type="project" value="UniProtKB-KW"/>
</dbReference>
<evidence type="ECO:0000259" key="7">
    <source>
        <dbReference type="PROSITE" id="PS50001"/>
    </source>
</evidence>
<dbReference type="GO" id="GO:0006457">
    <property type="term" value="P:protein folding"/>
    <property type="evidence" value="ECO:0007669"/>
    <property type="project" value="InterPro"/>
</dbReference>
<evidence type="ECO:0000256" key="5">
    <source>
        <dbReference type="PROSITE-ProRule" id="PRU00191"/>
    </source>
</evidence>
<feature type="compositionally biased region" description="Polar residues" evidence="6">
    <location>
        <begin position="134"/>
        <end position="145"/>
    </location>
</feature>
<feature type="region of interest" description="Disordered" evidence="6">
    <location>
        <begin position="1"/>
        <end position="192"/>
    </location>
</feature>
<dbReference type="PROSITE" id="PS50001">
    <property type="entry name" value="SH2"/>
    <property type="match status" value="1"/>
</dbReference>
<feature type="compositionally biased region" description="Low complexity" evidence="6">
    <location>
        <begin position="62"/>
        <end position="72"/>
    </location>
</feature>
<keyword evidence="5" id="KW-0727">SH2 domain</keyword>
<dbReference type="InterPro" id="IPR044713">
    <property type="entry name" value="DNJA1/2-like"/>
</dbReference>
<feature type="compositionally biased region" description="Basic and acidic residues" evidence="6">
    <location>
        <begin position="533"/>
        <end position="549"/>
    </location>
</feature>
<comment type="caution">
    <text evidence="8">The sequence shown here is derived from an EMBL/GenBank/DDBJ whole genome shotgun (WGS) entry which is preliminary data.</text>
</comment>
<dbReference type="AlphaFoldDB" id="A0A6A4X7K3"/>
<dbReference type="Pfam" id="PF00017">
    <property type="entry name" value="SH2"/>
    <property type="match status" value="1"/>
</dbReference>
<feature type="compositionally biased region" description="Pro residues" evidence="6">
    <location>
        <begin position="301"/>
        <end position="314"/>
    </location>
</feature>
<evidence type="ECO:0000256" key="1">
    <source>
        <dbReference type="ARBA" id="ARBA00022723"/>
    </source>
</evidence>
<dbReference type="GO" id="GO:0030544">
    <property type="term" value="F:Hsp70 protein binding"/>
    <property type="evidence" value="ECO:0007669"/>
    <property type="project" value="InterPro"/>
</dbReference>
<dbReference type="Proteomes" id="UP000440578">
    <property type="component" value="Unassembled WGS sequence"/>
</dbReference>
<dbReference type="SMART" id="SM00252">
    <property type="entry name" value="SH2"/>
    <property type="match status" value="1"/>
</dbReference>
<feature type="compositionally biased region" description="Basic and acidic residues" evidence="6">
    <location>
        <begin position="31"/>
        <end position="47"/>
    </location>
</feature>
<gene>
    <name evidence="8" type="primary">DNAJA2_1</name>
    <name evidence="8" type="ORF">FJT64_015317</name>
</gene>
<feature type="compositionally biased region" description="Low complexity" evidence="6">
    <location>
        <begin position="151"/>
        <end position="165"/>
    </location>
</feature>
<keyword evidence="3" id="KW-0863">Zinc-finger</keyword>
<dbReference type="EMBL" id="VIIS01000039">
    <property type="protein sequence ID" value="KAF0314213.1"/>
    <property type="molecule type" value="Genomic_DNA"/>
</dbReference>
<accession>A0A6A4X7K3</accession>
<dbReference type="Pfam" id="PF01556">
    <property type="entry name" value="DnaJ_C"/>
    <property type="match status" value="1"/>
</dbReference>
<dbReference type="CDD" id="cd10747">
    <property type="entry name" value="DnaJ_C"/>
    <property type="match status" value="1"/>
</dbReference>
<evidence type="ECO:0000256" key="6">
    <source>
        <dbReference type="SAM" id="MobiDB-lite"/>
    </source>
</evidence>
<protein>
    <submittedName>
        <fullName evidence="8">DnaJ subfamily A member 2</fullName>
    </submittedName>
</protein>
<dbReference type="FunFam" id="2.60.260.20:FF:000003">
    <property type="entry name" value="DnaJ subfamily A member 2"/>
    <property type="match status" value="1"/>
</dbReference>
<keyword evidence="1" id="KW-0479">Metal-binding</keyword>
<name>A0A6A4X7K3_AMPAM</name>
<proteinExistence type="predicted"/>
<dbReference type="PANTHER" id="PTHR43888">
    <property type="entry name" value="DNAJ-LIKE-2, ISOFORM A-RELATED"/>
    <property type="match status" value="1"/>
</dbReference>
<dbReference type="GO" id="GO:0051082">
    <property type="term" value="F:unfolded protein binding"/>
    <property type="evidence" value="ECO:0007669"/>
    <property type="project" value="InterPro"/>
</dbReference>
<feature type="compositionally biased region" description="Pro residues" evidence="6">
    <location>
        <begin position="350"/>
        <end position="361"/>
    </location>
</feature>
<dbReference type="CDD" id="cd00173">
    <property type="entry name" value="SH2"/>
    <property type="match status" value="1"/>
</dbReference>
<feature type="domain" description="SH2" evidence="7">
    <location>
        <begin position="550"/>
        <end position="648"/>
    </location>
</feature>
<dbReference type="Gene3D" id="2.60.260.20">
    <property type="entry name" value="Urease metallochaperone UreE, N-terminal domain"/>
    <property type="match status" value="1"/>
</dbReference>
<reference evidence="8 9" key="1">
    <citation type="submission" date="2019-07" db="EMBL/GenBank/DDBJ databases">
        <title>Draft genome assembly of a fouling barnacle, Amphibalanus amphitrite (Darwin, 1854): The first reference genome for Thecostraca.</title>
        <authorList>
            <person name="Kim W."/>
        </authorList>
    </citation>
    <scope>NUCLEOTIDE SEQUENCE [LARGE SCALE GENOMIC DNA]</scope>
    <source>
        <strain evidence="8">SNU_AA5</strain>
        <tissue evidence="8">Soma without cirri and trophi</tissue>
    </source>
</reference>
<feature type="region of interest" description="Disordered" evidence="6">
    <location>
        <begin position="741"/>
        <end position="790"/>
    </location>
</feature>
<dbReference type="SUPFAM" id="SSF55550">
    <property type="entry name" value="SH2 domain"/>
    <property type="match status" value="1"/>
</dbReference>
<keyword evidence="4" id="KW-0862">Zinc</keyword>
<evidence type="ECO:0000256" key="4">
    <source>
        <dbReference type="ARBA" id="ARBA00022833"/>
    </source>
</evidence>
<dbReference type="OrthoDB" id="550424at2759"/>
<feature type="compositionally biased region" description="Low complexity" evidence="6">
    <location>
        <begin position="507"/>
        <end position="522"/>
    </location>
</feature>
<feature type="region of interest" description="Disordered" evidence="6">
    <location>
        <begin position="298"/>
        <end position="482"/>
    </location>
</feature>
<keyword evidence="9" id="KW-1185">Reference proteome</keyword>
<dbReference type="Gene3D" id="3.30.505.10">
    <property type="entry name" value="SH2 domain"/>
    <property type="match status" value="1"/>
</dbReference>
<evidence type="ECO:0000313" key="8">
    <source>
        <dbReference type="EMBL" id="KAF0314213.1"/>
    </source>
</evidence>